<keyword evidence="2" id="KW-0472">Membrane</keyword>
<name>A0A6N1MR51_ACILW</name>
<reference evidence="3 4" key="1">
    <citation type="submission" date="2019-11" db="EMBL/GenBank/DDBJ databases">
        <title>FDA dAtabase for Regulatory Grade micrObial Sequences (FDA-ARGOS): Supporting development and validation of Infectious Disease Dx tests.</title>
        <authorList>
            <person name="Patel R."/>
            <person name="Rucinski S."/>
            <person name="Tallon L."/>
            <person name="Sadzewicz L."/>
            <person name="Vavikolanu K."/>
            <person name="Mehta A."/>
            <person name="Aluvathingal J."/>
            <person name="Nadendla S."/>
            <person name="Nandy P."/>
            <person name="Geyer C."/>
            <person name="Yan Y."/>
            <person name="Sichtig H."/>
        </authorList>
    </citation>
    <scope>NUCLEOTIDE SEQUENCE [LARGE SCALE GENOMIC DNA]</scope>
    <source>
        <strain evidence="3 4">FDAARGOS_557</strain>
    </source>
</reference>
<keyword evidence="2" id="KW-0812">Transmembrane</keyword>
<dbReference type="AlphaFoldDB" id="A0A6N1MR51"/>
<evidence type="ECO:0000256" key="2">
    <source>
        <dbReference type="SAM" id="Phobius"/>
    </source>
</evidence>
<dbReference type="EMBL" id="CP054803">
    <property type="protein sequence ID" value="QKU23044.1"/>
    <property type="molecule type" value="Genomic_DNA"/>
</dbReference>
<dbReference type="RefSeq" id="WP_174894729.1">
    <property type="nucleotide sequence ID" value="NZ_CP054803.1"/>
</dbReference>
<feature type="transmembrane region" description="Helical" evidence="2">
    <location>
        <begin position="40"/>
        <end position="58"/>
    </location>
</feature>
<organism evidence="3 4">
    <name type="scientific">Acinetobacter lwoffii</name>
    <dbReference type="NCBI Taxonomy" id="28090"/>
    <lineage>
        <taxon>Bacteria</taxon>
        <taxon>Pseudomonadati</taxon>
        <taxon>Pseudomonadota</taxon>
        <taxon>Gammaproteobacteria</taxon>
        <taxon>Moraxellales</taxon>
        <taxon>Moraxellaceae</taxon>
        <taxon>Acinetobacter</taxon>
    </lineage>
</organism>
<proteinExistence type="predicted"/>
<sequence>MNKNPIQSKLPEFGASRQTSERLYQHPEPKSVVKGVASNVAAWMVVFSVFLGLAIMVLHASDKEAAYQAEAIAKAVGEAK</sequence>
<evidence type="ECO:0000313" key="4">
    <source>
        <dbReference type="Proteomes" id="UP000509126"/>
    </source>
</evidence>
<evidence type="ECO:0000256" key="1">
    <source>
        <dbReference type="SAM" id="MobiDB-lite"/>
    </source>
</evidence>
<keyword evidence="2" id="KW-1133">Transmembrane helix</keyword>
<protein>
    <submittedName>
        <fullName evidence="3">Uncharacterized protein</fullName>
    </submittedName>
</protein>
<gene>
    <name evidence="3" type="ORF">FOB19_10245</name>
</gene>
<accession>A0A6N1MR51</accession>
<evidence type="ECO:0000313" key="3">
    <source>
        <dbReference type="EMBL" id="QKU23044.1"/>
    </source>
</evidence>
<feature type="region of interest" description="Disordered" evidence="1">
    <location>
        <begin position="1"/>
        <end position="27"/>
    </location>
</feature>
<dbReference type="Proteomes" id="UP000509126">
    <property type="component" value="Chromosome"/>
</dbReference>